<organism evidence="5 6">
    <name type="scientific">Branchiostoma lanceolatum</name>
    <name type="common">Common lancelet</name>
    <name type="synonym">Amphioxus lanceolatum</name>
    <dbReference type="NCBI Taxonomy" id="7740"/>
    <lineage>
        <taxon>Eukaryota</taxon>
        <taxon>Metazoa</taxon>
        <taxon>Chordata</taxon>
        <taxon>Cephalochordata</taxon>
        <taxon>Leptocardii</taxon>
        <taxon>Amphioxiformes</taxon>
        <taxon>Branchiostomatidae</taxon>
        <taxon>Branchiostoma</taxon>
    </lineage>
</organism>
<evidence type="ECO:0000256" key="3">
    <source>
        <dbReference type="ARBA" id="ARBA00023242"/>
    </source>
</evidence>
<comment type="similarity">
    <text evidence="2">Belongs to the ESS2 family.</text>
</comment>
<feature type="compositionally biased region" description="Basic and acidic residues" evidence="4">
    <location>
        <begin position="1"/>
        <end position="10"/>
    </location>
</feature>
<dbReference type="PANTHER" id="PTHR12940:SF0">
    <property type="entry name" value="SPLICING FACTOR ESS-2 HOMOLOG"/>
    <property type="match status" value="1"/>
</dbReference>
<dbReference type="OrthoDB" id="19679at2759"/>
<accession>A0A8J9YND2</accession>
<protein>
    <submittedName>
        <fullName evidence="5">DGCR14 protein</fullName>
    </submittedName>
</protein>
<feature type="compositionally biased region" description="Polar residues" evidence="4">
    <location>
        <begin position="597"/>
        <end position="610"/>
    </location>
</feature>
<dbReference type="Proteomes" id="UP000838412">
    <property type="component" value="Chromosome 1"/>
</dbReference>
<feature type="region of interest" description="Disordered" evidence="4">
    <location>
        <begin position="1"/>
        <end position="31"/>
    </location>
</feature>
<feature type="compositionally biased region" description="Polar residues" evidence="4">
    <location>
        <begin position="380"/>
        <end position="419"/>
    </location>
</feature>
<proteinExistence type="inferred from homology"/>
<dbReference type="PANTHER" id="PTHR12940">
    <property type="entry name" value="ES-2 PROTEIN - RELATED"/>
    <property type="match status" value="1"/>
</dbReference>
<evidence type="ECO:0000313" key="6">
    <source>
        <dbReference type="Proteomes" id="UP000838412"/>
    </source>
</evidence>
<name>A0A8J9YND2_BRALA</name>
<evidence type="ECO:0000313" key="5">
    <source>
        <dbReference type="EMBL" id="CAH1231248.1"/>
    </source>
</evidence>
<evidence type="ECO:0000256" key="4">
    <source>
        <dbReference type="SAM" id="MobiDB-lite"/>
    </source>
</evidence>
<gene>
    <name evidence="5" type="primary">DGCR14</name>
    <name evidence="5" type="ORF">BLAG_LOCUS1236</name>
</gene>
<keyword evidence="3" id="KW-0539">Nucleus</keyword>
<keyword evidence="6" id="KW-1185">Reference proteome</keyword>
<dbReference type="GO" id="GO:0071013">
    <property type="term" value="C:catalytic step 2 spliceosome"/>
    <property type="evidence" value="ECO:0007669"/>
    <property type="project" value="TreeGrafter"/>
</dbReference>
<feature type="compositionally biased region" description="Basic and acidic residues" evidence="4">
    <location>
        <begin position="346"/>
        <end position="375"/>
    </location>
</feature>
<evidence type="ECO:0000256" key="1">
    <source>
        <dbReference type="ARBA" id="ARBA00004123"/>
    </source>
</evidence>
<feature type="compositionally biased region" description="Low complexity" evidence="4">
    <location>
        <begin position="651"/>
        <end position="676"/>
    </location>
</feature>
<feature type="region of interest" description="Disordered" evidence="4">
    <location>
        <begin position="518"/>
        <end position="537"/>
    </location>
</feature>
<feature type="compositionally biased region" description="Basic and acidic residues" evidence="4">
    <location>
        <begin position="137"/>
        <end position="147"/>
    </location>
</feature>
<reference evidence="5" key="1">
    <citation type="submission" date="2022-01" db="EMBL/GenBank/DDBJ databases">
        <authorList>
            <person name="Braso-Vives M."/>
        </authorList>
    </citation>
    <scope>NUCLEOTIDE SEQUENCE</scope>
</reference>
<feature type="compositionally biased region" description="Low complexity" evidence="4">
    <location>
        <begin position="460"/>
        <end position="485"/>
    </location>
</feature>
<dbReference type="EMBL" id="OV696686">
    <property type="protein sequence ID" value="CAH1231248.1"/>
    <property type="molecule type" value="Genomic_DNA"/>
</dbReference>
<feature type="compositionally biased region" description="Basic and acidic residues" evidence="4">
    <location>
        <begin position="112"/>
        <end position="121"/>
    </location>
</feature>
<dbReference type="InterPro" id="IPR019148">
    <property type="entry name" value="Nuclear_protein_DGCR14_ESS-2"/>
</dbReference>
<feature type="region of interest" description="Disordered" evidence="4">
    <location>
        <begin position="324"/>
        <end position="494"/>
    </location>
</feature>
<dbReference type="AlphaFoldDB" id="A0A8J9YND2"/>
<evidence type="ECO:0000256" key="2">
    <source>
        <dbReference type="ARBA" id="ARBA00009072"/>
    </source>
</evidence>
<feature type="region of interest" description="Disordered" evidence="4">
    <location>
        <begin position="96"/>
        <end position="147"/>
    </location>
</feature>
<feature type="region of interest" description="Disordered" evidence="4">
    <location>
        <begin position="597"/>
        <end position="687"/>
    </location>
</feature>
<dbReference type="Pfam" id="PF09751">
    <property type="entry name" value="Es2"/>
    <property type="match status" value="2"/>
</dbReference>
<sequence>MALVKKDEKSMAVSTQDGGEGGKTKKPPKKVLDEDTYVKDLETIIQRDFFPDLTKLKAQQEYMEAVETNDHQKMRELAIKYGSTRLTTRLRTETPWAPGAYTPATFETPDVDSSRVRDSPASHRSAVNQSQPEGEGPPEKKAKQDTDLPLDKYLSKNTSEDNASFGTIMEVTEDKNRQRHSWLYDAEKEHAEKQKEILQLKGPEQLAIEGSTSSVDTWSYKAKNALMYYPEGTDSEEDVFKKPREILHKNTRLVRSPFDSDVAKSRLHQVAGVNAQIKKGKIGHDGKEILPEDTPKVNGFGFVATPSPAPGVDESPLMTWGEIEGTPFRLDGSDTPAPTTPGFKINEPRKRERLGRALVEKIGKSHRAKKEDALKRMTASFASPTPTFGSLKSMDRVNTMSPAAQRLINRTSSRGSSTDKALRASYSPSPARSGAGNTPIRLTPRNTPLSVRRSPRHSKTPTLTSASSSTDTSSLSDNLLNLPNTRPTRKKQPISSEATFICVDESPLMTWGEIEGTPFRLDGSDTPAPTTPGFKINEPRKRERLGRALVEKIGKSHRAKKEDALKRMTASFASPTPTFGSLKSMDRVNTMSPAAQRLINRTSSRGSSTDKALRASYSPSPARSGAGNTPIRLTPRNTPLSVRRSPRHSKTPTLTSASSSTDTSSLSDNLLNLPNTRPTRKKATDFF</sequence>
<comment type="subcellular location">
    <subcellularLocation>
        <location evidence="1">Nucleus</location>
    </subcellularLocation>
</comment>